<dbReference type="RefSeq" id="WP_106012256.1">
    <property type="nucleotide sequence ID" value="NZ_CP027226.1"/>
</dbReference>
<feature type="transmembrane region" description="Helical" evidence="6">
    <location>
        <begin position="50"/>
        <end position="73"/>
    </location>
</feature>
<evidence type="ECO:0000313" key="9">
    <source>
        <dbReference type="Proteomes" id="UP000237947"/>
    </source>
</evidence>
<accession>A0A2S0KMM4</accession>
<dbReference type="NCBIfam" id="TIGR00704">
    <property type="entry name" value="NaPi_cotrn_rel"/>
    <property type="match status" value="1"/>
</dbReference>
<feature type="transmembrane region" description="Helical" evidence="6">
    <location>
        <begin position="85"/>
        <end position="106"/>
    </location>
</feature>
<dbReference type="EMBL" id="CP027226">
    <property type="protein sequence ID" value="AVM42273.1"/>
    <property type="molecule type" value="Genomic_DNA"/>
</dbReference>
<feature type="domain" description="PhoU" evidence="7">
    <location>
        <begin position="472"/>
        <end position="549"/>
    </location>
</feature>
<keyword evidence="9" id="KW-1185">Reference proteome</keyword>
<dbReference type="NCBIfam" id="NF037997">
    <property type="entry name" value="Na_Pi_symport"/>
    <property type="match status" value="1"/>
</dbReference>
<feature type="transmembrane region" description="Helical" evidence="6">
    <location>
        <begin position="144"/>
        <end position="166"/>
    </location>
</feature>
<evidence type="ECO:0000256" key="2">
    <source>
        <dbReference type="ARBA" id="ARBA00022475"/>
    </source>
</evidence>
<dbReference type="Gene3D" id="1.20.58.220">
    <property type="entry name" value="Phosphate transport system protein phou homolog 2, domain 2"/>
    <property type="match status" value="1"/>
</dbReference>
<name>A0A2S0KMM4_9FIRM</name>
<evidence type="ECO:0000256" key="5">
    <source>
        <dbReference type="ARBA" id="ARBA00023136"/>
    </source>
</evidence>
<evidence type="ECO:0000256" key="4">
    <source>
        <dbReference type="ARBA" id="ARBA00022989"/>
    </source>
</evidence>
<evidence type="ECO:0000313" key="8">
    <source>
        <dbReference type="EMBL" id="AVM42273.1"/>
    </source>
</evidence>
<dbReference type="InterPro" id="IPR026022">
    <property type="entry name" value="PhoU_dom"/>
</dbReference>
<proteinExistence type="predicted"/>
<sequence>MDIYSVLDLLGGLALFLFGLNVMGNGLQNASSGQLENILGKLTSNKFKGVFLGIVVTTVVQSSSAVTIMLVALVNSGVMKLKQTVPVIMGANIGTTITAWILSLSGLDGDSFIVQILKPSTFTPILAIIAVIMLSTAKTERKKAIANTILGFSVIMFGMSAMSASMSGLQGNPNFTRAFTIFTNPVLGIIVGAVVTAIVQSSSASIGILQALSTTGEITFASTFPIIMGQNIGTCITAMLAAIGSKKNAKRVSVIHLTFNILGTIIFVSLFYVIDFLWPFSFMGDKVTEFSIAMVHTIFNLFTTLILLPFTKQLVEFSRIIIPSDADTNSTGQDSTIKTLNLLDPLFLEQPHLALNRSYEVLVKMMEYSDKALKLSFELFDDYTDEKFLDIEELEQSVDRFEDALKNYTSQLLVKELNEDDSQRLTLVFNGMNDVERICDHAMNFANTVKASADKSREFSKDAREDLHLYFSAVQDIVDRTYKSLGDQNSTFVETIPPLEEHINNLDKHMVKKHIKRMKKGKCKVKNGIAITDVFNGLERVSDHCNNISLYILQLDTDNNRTHDFENNIDKNSEMYKTTLAEFEKVYPLV</sequence>
<dbReference type="SUPFAM" id="SSF109755">
    <property type="entry name" value="PhoU-like"/>
    <property type="match status" value="1"/>
</dbReference>
<evidence type="ECO:0000259" key="7">
    <source>
        <dbReference type="Pfam" id="PF01895"/>
    </source>
</evidence>
<keyword evidence="3 6" id="KW-0812">Transmembrane</keyword>
<keyword evidence="2" id="KW-1003">Cell membrane</keyword>
<keyword evidence="4 6" id="KW-1133">Transmembrane helix</keyword>
<dbReference type="Pfam" id="PF01895">
    <property type="entry name" value="PhoU"/>
    <property type="match status" value="2"/>
</dbReference>
<feature type="transmembrane region" description="Helical" evidence="6">
    <location>
        <begin position="290"/>
        <end position="310"/>
    </location>
</feature>
<evidence type="ECO:0000256" key="6">
    <source>
        <dbReference type="SAM" id="Phobius"/>
    </source>
</evidence>
<dbReference type="InterPro" id="IPR004633">
    <property type="entry name" value="NaPi_cotrn-rel/YqeW-like"/>
</dbReference>
<dbReference type="GO" id="GO:0005436">
    <property type="term" value="F:sodium:phosphate symporter activity"/>
    <property type="evidence" value="ECO:0007669"/>
    <property type="project" value="InterPro"/>
</dbReference>
<dbReference type="GO" id="GO:0005886">
    <property type="term" value="C:plasma membrane"/>
    <property type="evidence" value="ECO:0007669"/>
    <property type="project" value="UniProtKB-SubCell"/>
</dbReference>
<dbReference type="KEGG" id="fsa:C5Q98_03060"/>
<dbReference type="InterPro" id="IPR003841">
    <property type="entry name" value="Na/Pi_transpt"/>
</dbReference>
<dbReference type="Pfam" id="PF02690">
    <property type="entry name" value="Na_Pi_cotrans"/>
    <property type="match status" value="1"/>
</dbReference>
<keyword evidence="5 6" id="KW-0472">Membrane</keyword>
<evidence type="ECO:0000256" key="1">
    <source>
        <dbReference type="ARBA" id="ARBA00004651"/>
    </source>
</evidence>
<protein>
    <submittedName>
        <fullName evidence="8">Na/Pi cotransporter</fullName>
    </submittedName>
</protein>
<reference evidence="9" key="1">
    <citation type="submission" date="2018-02" db="EMBL/GenBank/DDBJ databases">
        <authorList>
            <person name="Holder M.E."/>
            <person name="Ajami N.J."/>
            <person name="Petrosino J.F."/>
        </authorList>
    </citation>
    <scope>NUCLEOTIDE SEQUENCE [LARGE SCALE GENOMIC DNA]</scope>
    <source>
        <strain evidence="9">CCUG 47711</strain>
    </source>
</reference>
<feature type="transmembrane region" description="Helical" evidence="6">
    <location>
        <begin position="178"/>
        <end position="199"/>
    </location>
</feature>
<evidence type="ECO:0000256" key="3">
    <source>
        <dbReference type="ARBA" id="ARBA00022692"/>
    </source>
</evidence>
<feature type="transmembrane region" description="Helical" evidence="6">
    <location>
        <begin position="254"/>
        <end position="278"/>
    </location>
</feature>
<feature type="transmembrane region" description="Helical" evidence="6">
    <location>
        <begin position="112"/>
        <end position="132"/>
    </location>
</feature>
<gene>
    <name evidence="8" type="ORF">C5Q98_03060</name>
</gene>
<dbReference type="OrthoDB" id="9763003at2"/>
<dbReference type="Proteomes" id="UP000237947">
    <property type="component" value="Chromosome"/>
</dbReference>
<feature type="domain" description="PhoU" evidence="7">
    <location>
        <begin position="363"/>
        <end position="448"/>
    </location>
</feature>
<dbReference type="AlphaFoldDB" id="A0A2S0KMM4"/>
<dbReference type="GO" id="GO:0044341">
    <property type="term" value="P:sodium-dependent phosphate transport"/>
    <property type="evidence" value="ECO:0007669"/>
    <property type="project" value="InterPro"/>
</dbReference>
<comment type="subcellular location">
    <subcellularLocation>
        <location evidence="1">Cell membrane</location>
        <topology evidence="1">Multi-pass membrane protein</topology>
    </subcellularLocation>
</comment>
<dbReference type="PANTHER" id="PTHR10010">
    <property type="entry name" value="SOLUTE CARRIER FAMILY 34 SODIUM PHOSPHATE , MEMBER 2-RELATED"/>
    <property type="match status" value="1"/>
</dbReference>
<dbReference type="PANTHER" id="PTHR10010:SF46">
    <property type="entry name" value="SODIUM-DEPENDENT PHOSPHATE TRANSPORT PROTEIN 2B"/>
    <property type="match status" value="1"/>
</dbReference>
<dbReference type="InterPro" id="IPR038078">
    <property type="entry name" value="PhoU-like_sf"/>
</dbReference>
<organism evidence="8 9">
    <name type="scientific">Fastidiosipila sanguinis</name>
    <dbReference type="NCBI Taxonomy" id="236753"/>
    <lineage>
        <taxon>Bacteria</taxon>
        <taxon>Bacillati</taxon>
        <taxon>Bacillota</taxon>
        <taxon>Clostridia</taxon>
        <taxon>Eubacteriales</taxon>
        <taxon>Oscillospiraceae</taxon>
        <taxon>Fastidiosipila</taxon>
    </lineage>
</organism>